<evidence type="ECO:0000313" key="4">
    <source>
        <dbReference type="Proteomes" id="UP000078561"/>
    </source>
</evidence>
<keyword evidence="2" id="KW-0732">Signal</keyword>
<feature type="chain" id="PRO_5007903062" evidence="2">
    <location>
        <begin position="22"/>
        <end position="103"/>
    </location>
</feature>
<organism evidence="3">
    <name type="scientific">Absidia glauca</name>
    <name type="common">Pin mould</name>
    <dbReference type="NCBI Taxonomy" id="4829"/>
    <lineage>
        <taxon>Eukaryota</taxon>
        <taxon>Fungi</taxon>
        <taxon>Fungi incertae sedis</taxon>
        <taxon>Mucoromycota</taxon>
        <taxon>Mucoromycotina</taxon>
        <taxon>Mucoromycetes</taxon>
        <taxon>Mucorales</taxon>
        <taxon>Cunninghamellaceae</taxon>
        <taxon>Absidia</taxon>
    </lineage>
</organism>
<feature type="compositionally biased region" description="Basic and acidic residues" evidence="1">
    <location>
        <begin position="64"/>
        <end position="81"/>
    </location>
</feature>
<keyword evidence="4" id="KW-1185">Reference proteome</keyword>
<feature type="region of interest" description="Disordered" evidence="1">
    <location>
        <begin position="62"/>
        <end position="103"/>
    </location>
</feature>
<evidence type="ECO:0000256" key="1">
    <source>
        <dbReference type="SAM" id="MobiDB-lite"/>
    </source>
</evidence>
<dbReference type="Proteomes" id="UP000078561">
    <property type="component" value="Unassembled WGS sequence"/>
</dbReference>
<proteinExistence type="predicted"/>
<name>A0A170ANW6_ABSGL</name>
<reference evidence="3" key="1">
    <citation type="submission" date="2016-04" db="EMBL/GenBank/DDBJ databases">
        <authorList>
            <person name="Evans L.H."/>
            <person name="Alamgir A."/>
            <person name="Owens N."/>
            <person name="Weber N.D."/>
            <person name="Virtaneva K."/>
            <person name="Barbian K."/>
            <person name="Babar A."/>
            <person name="Rosenke K."/>
        </authorList>
    </citation>
    <scope>NUCLEOTIDE SEQUENCE [LARGE SCALE GENOMIC DNA]</scope>
    <source>
        <strain evidence="3">CBS 101.48</strain>
    </source>
</reference>
<evidence type="ECO:0000313" key="3">
    <source>
        <dbReference type="EMBL" id="SAM07880.1"/>
    </source>
</evidence>
<feature type="compositionally biased region" description="Low complexity" evidence="1">
    <location>
        <begin position="83"/>
        <end position="94"/>
    </location>
</feature>
<gene>
    <name evidence="3" type="primary">ABSGL_13538.1 scaffold 14267</name>
</gene>
<sequence>MYRSTTLFLVLFAALLVCSMAQPFVNYGSSDTDGATQAGQGNIERRNLLAQIVKAKIKHHLKKGAHDMEHGKKNKDMEKLNKLSKNAKSSLAKSGMGNMMGGA</sequence>
<evidence type="ECO:0000256" key="2">
    <source>
        <dbReference type="SAM" id="SignalP"/>
    </source>
</evidence>
<dbReference type="EMBL" id="LT554871">
    <property type="protein sequence ID" value="SAM07880.1"/>
    <property type="molecule type" value="Genomic_DNA"/>
</dbReference>
<dbReference type="InParanoid" id="A0A170ANW6"/>
<accession>A0A170ANW6</accession>
<protein>
    <submittedName>
        <fullName evidence="3">Uncharacterized protein</fullName>
    </submittedName>
</protein>
<feature type="signal peptide" evidence="2">
    <location>
        <begin position="1"/>
        <end position="21"/>
    </location>
</feature>
<dbReference type="AlphaFoldDB" id="A0A170ANW6"/>